<dbReference type="Proteomes" id="UP001371218">
    <property type="component" value="Unassembled WGS sequence"/>
</dbReference>
<feature type="transmembrane region" description="Helical" evidence="8">
    <location>
        <begin position="330"/>
        <end position="350"/>
    </location>
</feature>
<dbReference type="RefSeq" id="WP_341425959.1">
    <property type="nucleotide sequence ID" value="NZ_JBBUTG010000006.1"/>
</dbReference>
<evidence type="ECO:0000256" key="7">
    <source>
        <dbReference type="ARBA" id="ARBA00023136"/>
    </source>
</evidence>
<evidence type="ECO:0000256" key="2">
    <source>
        <dbReference type="ARBA" id="ARBA00022475"/>
    </source>
</evidence>
<dbReference type="EMBL" id="JBBUTG010000006">
    <property type="protein sequence ID" value="MEK8031569.1"/>
    <property type="molecule type" value="Genomic_DNA"/>
</dbReference>
<keyword evidence="11" id="KW-1185">Reference proteome</keyword>
<evidence type="ECO:0000259" key="9">
    <source>
        <dbReference type="Pfam" id="PF13231"/>
    </source>
</evidence>
<feature type="transmembrane region" description="Helical" evidence="8">
    <location>
        <begin position="386"/>
        <end position="404"/>
    </location>
</feature>
<feature type="transmembrane region" description="Helical" evidence="8">
    <location>
        <begin position="356"/>
        <end position="374"/>
    </location>
</feature>
<proteinExistence type="predicted"/>
<evidence type="ECO:0000313" key="10">
    <source>
        <dbReference type="EMBL" id="MEK8031569.1"/>
    </source>
</evidence>
<protein>
    <submittedName>
        <fullName evidence="10">Glycosyltransferase family 39 protein</fullName>
        <ecNumber evidence="10">2.4.-.-</ecNumber>
    </submittedName>
</protein>
<comment type="subcellular location">
    <subcellularLocation>
        <location evidence="1">Cell membrane</location>
        <topology evidence="1">Multi-pass membrane protein</topology>
    </subcellularLocation>
</comment>
<evidence type="ECO:0000256" key="4">
    <source>
        <dbReference type="ARBA" id="ARBA00022679"/>
    </source>
</evidence>
<organism evidence="10 11">
    <name type="scientific">Ideonella lacteola</name>
    <dbReference type="NCBI Taxonomy" id="2984193"/>
    <lineage>
        <taxon>Bacteria</taxon>
        <taxon>Pseudomonadati</taxon>
        <taxon>Pseudomonadota</taxon>
        <taxon>Betaproteobacteria</taxon>
        <taxon>Burkholderiales</taxon>
        <taxon>Sphaerotilaceae</taxon>
        <taxon>Ideonella</taxon>
    </lineage>
</organism>
<keyword evidence="3 10" id="KW-0328">Glycosyltransferase</keyword>
<comment type="caution">
    <text evidence="10">The sequence shown here is derived from an EMBL/GenBank/DDBJ whole genome shotgun (WGS) entry which is preliminary data.</text>
</comment>
<keyword evidence="4 10" id="KW-0808">Transferase</keyword>
<feature type="transmembrane region" description="Helical" evidence="8">
    <location>
        <begin position="139"/>
        <end position="169"/>
    </location>
</feature>
<keyword evidence="7 8" id="KW-0472">Membrane</keyword>
<name>A0ABU9BNM3_9BURK</name>
<accession>A0ABU9BNM3</accession>
<dbReference type="EC" id="2.4.-.-" evidence="10"/>
<dbReference type="InterPro" id="IPR050297">
    <property type="entry name" value="LipidA_mod_glycosyltrf_83"/>
</dbReference>
<feature type="transmembrane region" description="Helical" evidence="8">
    <location>
        <begin position="97"/>
        <end position="118"/>
    </location>
</feature>
<evidence type="ECO:0000256" key="1">
    <source>
        <dbReference type="ARBA" id="ARBA00004651"/>
    </source>
</evidence>
<dbReference type="InterPro" id="IPR038731">
    <property type="entry name" value="RgtA/B/C-like"/>
</dbReference>
<dbReference type="Pfam" id="PF13231">
    <property type="entry name" value="PMT_2"/>
    <property type="match status" value="1"/>
</dbReference>
<evidence type="ECO:0000313" key="11">
    <source>
        <dbReference type="Proteomes" id="UP001371218"/>
    </source>
</evidence>
<feature type="transmembrane region" description="Helical" evidence="8">
    <location>
        <begin position="276"/>
        <end position="298"/>
    </location>
</feature>
<feature type="transmembrane region" description="Helical" evidence="8">
    <location>
        <begin position="189"/>
        <end position="213"/>
    </location>
</feature>
<keyword evidence="5 8" id="KW-0812">Transmembrane</keyword>
<dbReference type="PANTHER" id="PTHR33908">
    <property type="entry name" value="MANNOSYLTRANSFERASE YKCB-RELATED"/>
    <property type="match status" value="1"/>
</dbReference>
<reference evidence="10 11" key="1">
    <citation type="submission" date="2024-04" db="EMBL/GenBank/DDBJ databases">
        <title>Novel species of the genus Ideonella isolated from streams.</title>
        <authorList>
            <person name="Lu H."/>
        </authorList>
    </citation>
    <scope>NUCLEOTIDE SEQUENCE [LARGE SCALE GENOMIC DNA]</scope>
    <source>
        <strain evidence="10 11">DXS29W</strain>
    </source>
</reference>
<dbReference type="PANTHER" id="PTHR33908:SF11">
    <property type="entry name" value="MEMBRANE PROTEIN"/>
    <property type="match status" value="1"/>
</dbReference>
<dbReference type="GO" id="GO:0016757">
    <property type="term" value="F:glycosyltransferase activity"/>
    <property type="evidence" value="ECO:0007669"/>
    <property type="project" value="UniProtKB-KW"/>
</dbReference>
<evidence type="ECO:0000256" key="3">
    <source>
        <dbReference type="ARBA" id="ARBA00022676"/>
    </source>
</evidence>
<feature type="transmembrane region" description="Helical" evidence="8">
    <location>
        <begin position="31"/>
        <end position="50"/>
    </location>
</feature>
<feature type="domain" description="Glycosyltransferase RgtA/B/C/D-like" evidence="9">
    <location>
        <begin position="76"/>
        <end position="248"/>
    </location>
</feature>
<evidence type="ECO:0000256" key="6">
    <source>
        <dbReference type="ARBA" id="ARBA00022989"/>
    </source>
</evidence>
<evidence type="ECO:0000256" key="8">
    <source>
        <dbReference type="SAM" id="Phobius"/>
    </source>
</evidence>
<keyword evidence="2" id="KW-1003">Cell membrane</keyword>
<evidence type="ECO:0000256" key="5">
    <source>
        <dbReference type="ARBA" id="ARBA00022692"/>
    </source>
</evidence>
<feature type="transmembrane region" description="Helical" evidence="8">
    <location>
        <begin position="225"/>
        <end position="248"/>
    </location>
</feature>
<keyword evidence="6 8" id="KW-1133">Transmembrane helix</keyword>
<sequence length="566" mass="61395">MPSRCTTAGRCPHRSDRSPWAFEWGQEHSSFLALVLVLIGLTVARAWVVVHVNAGLHVDEAQYWAWSKALDWGYYSKPPMIAALIAASTQLLGDGLLGVKALAMVCYPLTAWVLYRWVSEVLADVTPHEHARPYRAGRLAALLFIASPVAGLLGLAATTDAPLLLAWALASLALWRAWRDGRWSDWLLLGLWVGLGVMSKYTMAAFAVSAIGLMATVRRRATRAIGAVPGLAMAASVALVCVAPNLMWNAAHDWPTLRHTAEITVGAQATPMGVTLASYVGGLLLLLGPLVAVWALAWPWTRRGEAALSTDSSSAPTASTSRSVATRREAWWAAAWLSGPLLLIGAAQSLHARAQVNWTAPALIGGVLALALWVQAERPHRRLRGWYAVLALQAALIGALTLASDVAQALHRPLPRQLDVWARMRGWEEAFSQLRPAADAYWRDQTAQGQSPTVLGSERAVLANGAYAWRAKPPQWLAFRQDPRAPHNHFELMSPLRPSEYPQPVLIVGEGPLEGPLLQALDGAPRRLASTEVEQTPGRSLHLELWQAELAPQSVLARGPGDTPPR</sequence>
<gene>
    <name evidence="10" type="ORF">AACH06_12140</name>
</gene>